<name>A0A7S2IH97_9STRA</name>
<feature type="region of interest" description="Disordered" evidence="1">
    <location>
        <begin position="444"/>
        <end position="516"/>
    </location>
</feature>
<evidence type="ECO:0000256" key="1">
    <source>
        <dbReference type="SAM" id="MobiDB-lite"/>
    </source>
</evidence>
<organism evidence="2">
    <name type="scientific">Helicotheca tamesis</name>
    <dbReference type="NCBI Taxonomy" id="374047"/>
    <lineage>
        <taxon>Eukaryota</taxon>
        <taxon>Sar</taxon>
        <taxon>Stramenopiles</taxon>
        <taxon>Ochrophyta</taxon>
        <taxon>Bacillariophyta</taxon>
        <taxon>Mediophyceae</taxon>
        <taxon>Lithodesmiophycidae</taxon>
        <taxon>Lithodesmiales</taxon>
        <taxon>Lithodesmiaceae</taxon>
        <taxon>Helicotheca</taxon>
    </lineage>
</organism>
<feature type="compositionally biased region" description="Gly residues" evidence="1">
    <location>
        <begin position="467"/>
        <end position="477"/>
    </location>
</feature>
<feature type="compositionally biased region" description="Polar residues" evidence="1">
    <location>
        <begin position="447"/>
        <end position="458"/>
    </location>
</feature>
<evidence type="ECO:0000313" key="2">
    <source>
        <dbReference type="EMBL" id="CAD9519237.1"/>
    </source>
</evidence>
<sequence>MTNDSGNDALAVLGSTHVINEMGMTALDEETEFAGSYYNSNRRYELYEHHVGCNDRFDRPEDHDVASWKDAVRKTLHDLQTPGSRSSISYLESKLIGGALYERSLAVWASTAYNFLKPTEDDLARLANIVGTDPEIASSDDLKRAKRLAEIYMGRLTPALQYLCQKMEFILLKIFDIAWHSLLRKDNYANIAIAVGDSFKSIVRKEFREAVLKSGRLAYNRAFFDLDNEVHKLLPYQSGSPSVTAMKFAFPSDRDDIERVMSMYQDKISKNVKKHYNEELQLSPDGGSGDDGIGMQLKLGIMQGIALLADGGVITPLVFAGITVLRQSVALISESLKQRDKLANLADSGTLLSEEKDQRSLGFAVGLYAHFLPRFISSVDGRLRAEIWSSMKNVPLNESIKHGVTKSHLIKKMMKQDHINARVATLTEQVDTLESFRDEMQAFMSKRPSTQPTSTSGSIDIGPKSNGFGGGSGGSGGIAPSEIQPDFSPQMNGNISSNSLSNQEKPKDKYTAASDDLQRRLALLKGKKN</sequence>
<proteinExistence type="predicted"/>
<accession>A0A7S2IH97</accession>
<reference evidence="2" key="1">
    <citation type="submission" date="2021-01" db="EMBL/GenBank/DDBJ databases">
        <authorList>
            <person name="Corre E."/>
            <person name="Pelletier E."/>
            <person name="Niang G."/>
            <person name="Scheremetjew M."/>
            <person name="Finn R."/>
            <person name="Kale V."/>
            <person name="Holt S."/>
            <person name="Cochrane G."/>
            <person name="Meng A."/>
            <person name="Brown T."/>
            <person name="Cohen L."/>
        </authorList>
    </citation>
    <scope>NUCLEOTIDE SEQUENCE</scope>
    <source>
        <strain evidence="2">CCMP826</strain>
    </source>
</reference>
<gene>
    <name evidence="2" type="ORF">HTAM1171_LOCUS12258</name>
</gene>
<feature type="compositionally biased region" description="Polar residues" evidence="1">
    <location>
        <begin position="487"/>
        <end position="503"/>
    </location>
</feature>
<dbReference type="AlphaFoldDB" id="A0A7S2IH97"/>
<protein>
    <submittedName>
        <fullName evidence="2">Uncharacterized protein</fullName>
    </submittedName>
</protein>
<dbReference type="EMBL" id="HBGV01019713">
    <property type="protein sequence ID" value="CAD9519237.1"/>
    <property type="molecule type" value="Transcribed_RNA"/>
</dbReference>